<sequence>MAPKFFFDPGVLQVGINASSQAVTNMTTVKQKVWQLTDQIKLVNDSGSGGLLTTKFSEWNHSFEKLVTELDRLNAKVIATRVTNTQASDDANTTAGS</sequence>
<name>A0A4R4Y518_9PSEU</name>
<evidence type="ECO:0000313" key="1">
    <source>
        <dbReference type="EMBL" id="TDD39313.1"/>
    </source>
</evidence>
<reference evidence="1 2" key="1">
    <citation type="submission" date="2019-03" db="EMBL/GenBank/DDBJ databases">
        <title>Draft genome sequences of novel Actinobacteria.</title>
        <authorList>
            <person name="Sahin N."/>
            <person name="Ay H."/>
            <person name="Saygin H."/>
        </authorList>
    </citation>
    <scope>NUCLEOTIDE SEQUENCE [LARGE SCALE GENOMIC DNA]</scope>
    <source>
        <strain evidence="1 2">7K502</strain>
    </source>
</reference>
<evidence type="ECO:0000313" key="2">
    <source>
        <dbReference type="Proteomes" id="UP000294947"/>
    </source>
</evidence>
<keyword evidence="2" id="KW-1185">Reference proteome</keyword>
<accession>A0A4R4Y518</accession>
<dbReference type="Proteomes" id="UP000294947">
    <property type="component" value="Unassembled WGS sequence"/>
</dbReference>
<dbReference type="OrthoDB" id="9848447at2"/>
<dbReference type="RefSeq" id="WP_132493389.1">
    <property type="nucleotide sequence ID" value="NZ_SMKW01000078.1"/>
</dbReference>
<protein>
    <submittedName>
        <fullName evidence="1">Uncharacterized protein</fullName>
    </submittedName>
</protein>
<dbReference type="EMBL" id="SMKW01000078">
    <property type="protein sequence ID" value="TDD39313.1"/>
    <property type="molecule type" value="Genomic_DNA"/>
</dbReference>
<proteinExistence type="predicted"/>
<comment type="caution">
    <text evidence="1">The sequence shown here is derived from an EMBL/GenBank/DDBJ whole genome shotgun (WGS) entry which is preliminary data.</text>
</comment>
<organism evidence="1 2">
    <name type="scientific">Saccharopolyspora elongata</name>
    <dbReference type="NCBI Taxonomy" id="2530387"/>
    <lineage>
        <taxon>Bacteria</taxon>
        <taxon>Bacillati</taxon>
        <taxon>Actinomycetota</taxon>
        <taxon>Actinomycetes</taxon>
        <taxon>Pseudonocardiales</taxon>
        <taxon>Pseudonocardiaceae</taxon>
        <taxon>Saccharopolyspora</taxon>
    </lineage>
</organism>
<gene>
    <name evidence="1" type="ORF">E1288_37235</name>
</gene>
<dbReference type="AlphaFoldDB" id="A0A4R4Y518"/>